<dbReference type="SMART" id="SM00825">
    <property type="entry name" value="PKS_KS"/>
    <property type="match status" value="1"/>
</dbReference>
<dbReference type="Pfam" id="PF02801">
    <property type="entry name" value="Ketoacyl-synt_C"/>
    <property type="match status" value="1"/>
</dbReference>
<reference evidence="10" key="2">
    <citation type="journal article" date="2023" name="IMA Fungus">
        <title>Comparative genomic study of the Penicillium genus elucidates a diverse pangenome and 15 lateral gene transfer events.</title>
        <authorList>
            <person name="Petersen C."/>
            <person name="Sorensen T."/>
            <person name="Nielsen M.R."/>
            <person name="Sondergaard T.E."/>
            <person name="Sorensen J.L."/>
            <person name="Fitzpatrick D.A."/>
            <person name="Frisvad J.C."/>
            <person name="Nielsen K.L."/>
        </authorList>
    </citation>
    <scope>NUCLEOTIDE SEQUENCE</scope>
    <source>
        <strain evidence="10">IBT 16125</strain>
    </source>
</reference>
<evidence type="ECO:0000256" key="5">
    <source>
        <dbReference type="ARBA" id="ARBA00023002"/>
    </source>
</evidence>
<organism evidence="10 11">
    <name type="scientific">Penicillium daleae</name>
    <dbReference type="NCBI Taxonomy" id="63821"/>
    <lineage>
        <taxon>Eukaryota</taxon>
        <taxon>Fungi</taxon>
        <taxon>Dikarya</taxon>
        <taxon>Ascomycota</taxon>
        <taxon>Pezizomycotina</taxon>
        <taxon>Eurotiomycetes</taxon>
        <taxon>Eurotiomycetidae</taxon>
        <taxon>Eurotiales</taxon>
        <taxon>Aspergillaceae</taxon>
        <taxon>Penicillium</taxon>
    </lineage>
</organism>
<dbReference type="InterPro" id="IPR042104">
    <property type="entry name" value="PKS_dehydratase_sf"/>
</dbReference>
<dbReference type="InterPro" id="IPR014031">
    <property type="entry name" value="Ketoacyl_synth_C"/>
</dbReference>
<evidence type="ECO:0000256" key="2">
    <source>
        <dbReference type="ARBA" id="ARBA00022553"/>
    </source>
</evidence>
<dbReference type="InterPro" id="IPR016039">
    <property type="entry name" value="Thiolase-like"/>
</dbReference>
<feature type="domain" description="PKS/mFAS DH" evidence="9">
    <location>
        <begin position="890"/>
        <end position="1180"/>
    </location>
</feature>
<dbReference type="CDD" id="cd02440">
    <property type="entry name" value="AdoMet_MTases"/>
    <property type="match status" value="1"/>
</dbReference>
<dbReference type="RefSeq" id="XP_056767501.1">
    <property type="nucleotide sequence ID" value="XM_056908883.1"/>
</dbReference>
<keyword evidence="1" id="KW-0596">Phosphopantetheine</keyword>
<dbReference type="InterPro" id="IPR014030">
    <property type="entry name" value="Ketoacyl_synth_N"/>
</dbReference>
<dbReference type="Pfam" id="PF00550">
    <property type="entry name" value="PP-binding"/>
    <property type="match status" value="1"/>
</dbReference>
<evidence type="ECO:0000313" key="10">
    <source>
        <dbReference type="EMBL" id="KAJ5454545.1"/>
    </source>
</evidence>
<dbReference type="GO" id="GO:0016491">
    <property type="term" value="F:oxidoreductase activity"/>
    <property type="evidence" value="ECO:0007669"/>
    <property type="project" value="UniProtKB-KW"/>
</dbReference>
<dbReference type="InterPro" id="IPR049900">
    <property type="entry name" value="PKS_mFAS_DH"/>
</dbReference>
<dbReference type="InterPro" id="IPR050091">
    <property type="entry name" value="PKS_NRPS_Biosynth_Enz"/>
</dbReference>
<dbReference type="PANTHER" id="PTHR43775">
    <property type="entry name" value="FATTY ACID SYNTHASE"/>
    <property type="match status" value="1"/>
</dbReference>
<dbReference type="Gene3D" id="1.10.1200.10">
    <property type="entry name" value="ACP-like"/>
    <property type="match status" value="1"/>
</dbReference>
<feature type="region of interest" description="C-terminal hotdog fold" evidence="7">
    <location>
        <begin position="1043"/>
        <end position="1180"/>
    </location>
</feature>
<dbReference type="PROSITE" id="PS52004">
    <property type="entry name" value="KS3_2"/>
    <property type="match status" value="1"/>
</dbReference>
<dbReference type="SMART" id="SM00826">
    <property type="entry name" value="PKS_DH"/>
    <property type="match status" value="1"/>
</dbReference>
<dbReference type="InterPro" id="IPR009081">
    <property type="entry name" value="PP-bd_ACP"/>
</dbReference>
<dbReference type="InterPro" id="IPR020841">
    <property type="entry name" value="PKS_Beta-ketoAc_synthase_dom"/>
</dbReference>
<dbReference type="InterPro" id="IPR020807">
    <property type="entry name" value="PKS_DH"/>
</dbReference>
<dbReference type="InterPro" id="IPR001227">
    <property type="entry name" value="Ac_transferase_dom_sf"/>
</dbReference>
<dbReference type="InterPro" id="IPR036736">
    <property type="entry name" value="ACP-like_sf"/>
</dbReference>
<dbReference type="GO" id="GO:1901336">
    <property type="term" value="P:lactone biosynthetic process"/>
    <property type="evidence" value="ECO:0007669"/>
    <property type="project" value="UniProtKB-ARBA"/>
</dbReference>
<dbReference type="GO" id="GO:0004312">
    <property type="term" value="F:fatty acid synthase activity"/>
    <property type="evidence" value="ECO:0007669"/>
    <property type="project" value="TreeGrafter"/>
</dbReference>
<keyword evidence="4" id="KW-0521">NADP</keyword>
<evidence type="ECO:0000313" key="11">
    <source>
        <dbReference type="Proteomes" id="UP001213681"/>
    </source>
</evidence>
<evidence type="ECO:0000256" key="7">
    <source>
        <dbReference type="PROSITE-ProRule" id="PRU01363"/>
    </source>
</evidence>
<dbReference type="InterPro" id="IPR018201">
    <property type="entry name" value="Ketoacyl_synth_AS"/>
</dbReference>
<dbReference type="Pfam" id="PF00109">
    <property type="entry name" value="ketoacyl-synt"/>
    <property type="match status" value="1"/>
</dbReference>
<dbReference type="Gene3D" id="3.40.47.10">
    <property type="match status" value="1"/>
</dbReference>
<feature type="domain" description="Ketosynthase family 3 (KS3)" evidence="8">
    <location>
        <begin position="31"/>
        <end position="437"/>
    </location>
</feature>
<dbReference type="Pfam" id="PF14765">
    <property type="entry name" value="PS-DH"/>
    <property type="match status" value="1"/>
</dbReference>
<evidence type="ECO:0008006" key="12">
    <source>
        <dbReference type="Google" id="ProtNLM"/>
    </source>
</evidence>
<evidence type="ECO:0000256" key="3">
    <source>
        <dbReference type="ARBA" id="ARBA00022679"/>
    </source>
</evidence>
<dbReference type="SMART" id="SM00827">
    <property type="entry name" value="PKS_AT"/>
    <property type="match status" value="1"/>
</dbReference>
<dbReference type="Gene3D" id="3.40.366.10">
    <property type="entry name" value="Malonyl-Coenzyme A Acyl Carrier Protein, domain 2"/>
    <property type="match status" value="1"/>
</dbReference>
<comment type="caution">
    <text evidence="7">Lacks conserved residue(s) required for the propagation of feature annotation.</text>
</comment>
<gene>
    <name evidence="10" type="ORF">N7458_005501</name>
</gene>
<dbReference type="Proteomes" id="UP001213681">
    <property type="component" value="Unassembled WGS sequence"/>
</dbReference>
<dbReference type="GO" id="GO:0004315">
    <property type="term" value="F:3-oxoacyl-[acyl-carrier-protein] synthase activity"/>
    <property type="evidence" value="ECO:0007669"/>
    <property type="project" value="InterPro"/>
</dbReference>
<dbReference type="Gene3D" id="3.10.129.110">
    <property type="entry name" value="Polyketide synthase dehydratase"/>
    <property type="match status" value="1"/>
</dbReference>
<dbReference type="SUPFAM" id="SSF47336">
    <property type="entry name" value="ACP-like"/>
    <property type="match status" value="1"/>
</dbReference>
<reference evidence="10" key="1">
    <citation type="submission" date="2022-12" db="EMBL/GenBank/DDBJ databases">
        <authorList>
            <person name="Petersen C."/>
        </authorList>
    </citation>
    <scope>NUCLEOTIDE SEQUENCE</scope>
    <source>
        <strain evidence="10">IBT 16125</strain>
    </source>
</reference>
<protein>
    <recommendedName>
        <fullName evidence="12">Carrier domain-containing protein</fullName>
    </recommendedName>
</protein>
<dbReference type="InterPro" id="IPR016036">
    <property type="entry name" value="Malonyl_transacylase_ACP-bd"/>
</dbReference>
<dbReference type="InterPro" id="IPR032821">
    <property type="entry name" value="PKS_assoc"/>
</dbReference>
<dbReference type="SUPFAM" id="SSF53335">
    <property type="entry name" value="S-adenosyl-L-methionine-dependent methyltransferases"/>
    <property type="match status" value="1"/>
</dbReference>
<sequence>MPSIEELNRAWLQNGASNSRDGSRSPISPSFGGVAIIGMGCRLPGSATDPSAFWDMLLAKETAAGKIPLNRFDVDKFLHPQRGRPGSMTTAGGYLLRDDPMLFEPQLFSMKPTEAAEIDPALKKLLEVVYETIESAGISMEKLAGSETGCYIGSFNHDELFGKVRDSQFAGPYTATAAIAPFLANRISYTFDLRGPSMTVDTACSASLYALHLACQAISTGEIDSAIVASSNLIWSPDMQMFLDKLGALSSTSQCHVFGSDADGYGRGDGFVGFYLKDLNSAIRDNDNIQAVIRAQEAAMRKAYQLAGNLDPRDTAYYECHGTGTAVGDPIELKAIQSFFSARGTDNPLLLGSVKANIGHGEPVSGLSGLLKAVLAIQRGVIPPMITSASINSLLNLDTSRFQLVKDQLPWPVNLPRRASVATSGFGGANAHVIVEEFLYNGQDAEIDRNIRPSRFLLPFSAHKPQSLLENCEALAAACDKYLYTPTDVAYTLRRRSRLPYRGFAVVSTNADSSLSLSSDQLQKAKRLRTLPPKIGFIFTGQGAQWPQMGKELFGRWPAFRRAICKMNESLQRLPDGPAWTLEEILLDPADKSQVYVAEISQPACTAVQIGLTEVLNSWDIVPFACMGHSSGEMAAAYAAGKVTLEEAIVAAYYRGKSVARITREGSMAALGLAQKDCEALVEPLKDRVSIAAINSPESITISGDVDAIEEVCNICNRKGIFNRVLSTGGKAYHSFHMREIGEIFETSTRQATSHMYHEEGTRAVIPFFSSVSGHQLPEGSQITPSYWRSNLEGPVLFSPALEELVNHGVDVLVEIGPHSALAGPIRQLEQVFREKGENFPPYMPTLVRKRDAEECMLELAGAFFNDACELNLAAVNCAADAVTGKEIKPRLLSSLPTYRYAYGDALQHMSRIETEFRFPQFPFHDLLGGRVLGASPRAPSWRNTPQVPVACLLEMALISAQQTLPSFSAGTWTLTNIQLPNALTLDVERDVVTCLHPDVDEQSFVFEITSVQGREATIHASGRIHVKQDHQLEGGALDRLITPIAISAGKLYEKLEAAGLKYDVLWQSIDTVHANPLENVYRCELRESLFGRLGTLETCIQLAIMSSATHDLQLAYPISIGKVEFTGFWDNLDLSAPYLVSTHQSRAVVETVDLWDTNGRLAICLKDVRLNSLDQRSIEMAEYPALQSISKPDYTTISQDSISSMFPAPDFPGEEMFGKVHRLASAMVVQYISSQKDDSSNRTSQSLSETGRNFLEWLENAYAQIPNGRMPYGRELKAMDSPTRSKLISTLYEEVAQDSVEAQLMMRMYSSLPGVLNSTISAHDLLMADGLLHKLYTSTLTAAGSMIQLRRVIDLVGHKNPSARYIEVGGGTRGATREILDVLGAWSGGRRYGSYCFTDVSSYFLSGARDEFKDVQDISYATLNIEEAPSKQGIEEGSYDVVVAANVLHATISLEETLRNVRRLLKPNGKLILVETTIETVWLTIVLGGFSDYWKGRRDGRPTSPFISVDLWNQTLRKCGFTSAWIDLPDYVDPFRTMNVLVSSVAEDSMNGRVAGTGAEKCSIERFYPMAPSKQMESSSLNAQPYSDSVVLIDCIDEPFFTDLTIWLAEMGTRCIIIARSLRTSAKDSWIDGSILLHLESLRQLGVAVSVIWEPLSTVHENRVSMQLRATLSPCVKAVIFGRQDAGIAMEDLHGVAQRVFSGRWAPEKVLIMTSADASLFSLSANSSEQAQSIADSWAIQGPMSSLLTIFQGQPVLDDLIPGIQAVFCTSVAPASESPELPRAQSILYGLSPTMAYTHLQERETDVLPQTYDKFAIILQTAAAQAQSTSANMTNGQAATPTSTAIAKFRSIPVEDGNIRRNAATDAVTEVLAELLFIPREQINIQAGLVRIGIDSLTASELRKQVQELFEKDISTGWLLGGEVKGMDIVDVVLES</sequence>
<dbReference type="SUPFAM" id="SSF55048">
    <property type="entry name" value="Probable ACP-binding domain of malonyl-CoA ACP transacylase"/>
    <property type="match status" value="1"/>
</dbReference>
<accession>A0AAD6C8G2</accession>
<dbReference type="PROSITE" id="PS00606">
    <property type="entry name" value="KS3_1"/>
    <property type="match status" value="1"/>
</dbReference>
<dbReference type="Pfam" id="PF16197">
    <property type="entry name" value="KAsynt_C_assoc"/>
    <property type="match status" value="1"/>
</dbReference>
<dbReference type="EMBL" id="JAPVEA010000005">
    <property type="protein sequence ID" value="KAJ5454545.1"/>
    <property type="molecule type" value="Genomic_DNA"/>
</dbReference>
<dbReference type="PANTHER" id="PTHR43775:SF50">
    <property type="entry name" value="HIGHLY REDUCING POLYKETIDE SYNTHASE SRDA"/>
    <property type="match status" value="1"/>
</dbReference>
<comment type="caution">
    <text evidence="10">The sequence shown here is derived from an EMBL/GenBank/DDBJ whole genome shotgun (WGS) entry which is preliminary data.</text>
</comment>
<keyword evidence="5" id="KW-0560">Oxidoreductase</keyword>
<dbReference type="Pfam" id="PF00698">
    <property type="entry name" value="Acyl_transf_1"/>
    <property type="match status" value="1"/>
</dbReference>
<dbReference type="GO" id="GO:0044550">
    <property type="term" value="P:secondary metabolite biosynthetic process"/>
    <property type="evidence" value="ECO:0007669"/>
    <property type="project" value="TreeGrafter"/>
</dbReference>
<keyword evidence="2" id="KW-0597">Phosphoprotein</keyword>
<dbReference type="CDD" id="cd00833">
    <property type="entry name" value="PKS"/>
    <property type="match status" value="1"/>
</dbReference>
<evidence type="ECO:0000256" key="4">
    <source>
        <dbReference type="ARBA" id="ARBA00022857"/>
    </source>
</evidence>
<dbReference type="InterPro" id="IPR029063">
    <property type="entry name" value="SAM-dependent_MTases_sf"/>
</dbReference>
<dbReference type="InterPro" id="IPR013217">
    <property type="entry name" value="Methyltransf_12"/>
</dbReference>
<evidence type="ECO:0000259" key="9">
    <source>
        <dbReference type="PROSITE" id="PS52019"/>
    </source>
</evidence>
<dbReference type="SUPFAM" id="SSF52151">
    <property type="entry name" value="FabD/lysophospholipase-like"/>
    <property type="match status" value="1"/>
</dbReference>
<name>A0AAD6C8G2_9EURO</name>
<dbReference type="InterPro" id="IPR049551">
    <property type="entry name" value="PKS_DH_C"/>
</dbReference>
<proteinExistence type="predicted"/>
<dbReference type="Gene3D" id="3.40.50.150">
    <property type="entry name" value="Vaccinia Virus protein VP39"/>
    <property type="match status" value="1"/>
</dbReference>
<evidence type="ECO:0000259" key="8">
    <source>
        <dbReference type="PROSITE" id="PS52004"/>
    </source>
</evidence>
<evidence type="ECO:0000256" key="6">
    <source>
        <dbReference type="ARBA" id="ARBA00023268"/>
    </source>
</evidence>
<evidence type="ECO:0000256" key="1">
    <source>
        <dbReference type="ARBA" id="ARBA00022450"/>
    </source>
</evidence>
<dbReference type="GO" id="GO:0006633">
    <property type="term" value="P:fatty acid biosynthetic process"/>
    <property type="evidence" value="ECO:0007669"/>
    <property type="project" value="InterPro"/>
</dbReference>
<feature type="region of interest" description="N-terminal hotdog fold" evidence="7">
    <location>
        <begin position="890"/>
        <end position="1032"/>
    </location>
</feature>
<keyword evidence="6" id="KW-0511">Multifunctional enzyme</keyword>
<dbReference type="InterPro" id="IPR014043">
    <property type="entry name" value="Acyl_transferase_dom"/>
</dbReference>
<dbReference type="GeneID" id="81599126"/>
<keyword evidence="11" id="KW-1185">Reference proteome</keyword>
<dbReference type="Pfam" id="PF08242">
    <property type="entry name" value="Methyltransf_12"/>
    <property type="match status" value="1"/>
</dbReference>
<dbReference type="SUPFAM" id="SSF53901">
    <property type="entry name" value="Thiolase-like"/>
    <property type="match status" value="1"/>
</dbReference>
<dbReference type="PROSITE" id="PS52019">
    <property type="entry name" value="PKS_MFAS_DH"/>
    <property type="match status" value="1"/>
</dbReference>
<keyword evidence="3" id="KW-0808">Transferase</keyword>
<dbReference type="InterPro" id="IPR016035">
    <property type="entry name" value="Acyl_Trfase/lysoPLipase"/>
</dbReference>